<proteinExistence type="predicted"/>
<dbReference type="EMBL" id="LAZR01000183">
    <property type="protein sequence ID" value="KKN83554.1"/>
    <property type="molecule type" value="Genomic_DNA"/>
</dbReference>
<gene>
    <name evidence="1" type="ORF">LCGC14_0297930</name>
</gene>
<sequence>MSDELTDATRSGADDKTIAQAIDEDLPNGQAGWCWKNKHCGDHTMWHSRRDCLECKRIPDIGEHNVLKVIEWWRKKHQCDHNVIDDVNQCFQELMGGHTSSVGTTNNILYTIASAIRASK</sequence>
<organism evidence="1">
    <name type="scientific">marine sediment metagenome</name>
    <dbReference type="NCBI Taxonomy" id="412755"/>
    <lineage>
        <taxon>unclassified sequences</taxon>
        <taxon>metagenomes</taxon>
        <taxon>ecological metagenomes</taxon>
    </lineage>
</organism>
<evidence type="ECO:0000313" key="1">
    <source>
        <dbReference type="EMBL" id="KKN83554.1"/>
    </source>
</evidence>
<name>A0A0F9TW48_9ZZZZ</name>
<protein>
    <submittedName>
        <fullName evidence="1">Uncharacterized protein</fullName>
    </submittedName>
</protein>
<reference evidence="1" key="1">
    <citation type="journal article" date="2015" name="Nature">
        <title>Complex archaea that bridge the gap between prokaryotes and eukaryotes.</title>
        <authorList>
            <person name="Spang A."/>
            <person name="Saw J.H."/>
            <person name="Jorgensen S.L."/>
            <person name="Zaremba-Niedzwiedzka K."/>
            <person name="Martijn J."/>
            <person name="Lind A.E."/>
            <person name="van Eijk R."/>
            <person name="Schleper C."/>
            <person name="Guy L."/>
            <person name="Ettema T.J."/>
        </authorList>
    </citation>
    <scope>NUCLEOTIDE SEQUENCE</scope>
</reference>
<dbReference type="AlphaFoldDB" id="A0A0F9TW48"/>
<comment type="caution">
    <text evidence="1">The sequence shown here is derived from an EMBL/GenBank/DDBJ whole genome shotgun (WGS) entry which is preliminary data.</text>
</comment>
<accession>A0A0F9TW48</accession>